<organism evidence="1 2">
    <name type="scientific">Selenomonas ruminantium subsp. lactilytica (strain NBRC 103574 / TAM6421)</name>
    <dbReference type="NCBI Taxonomy" id="927704"/>
    <lineage>
        <taxon>Bacteria</taxon>
        <taxon>Bacillati</taxon>
        <taxon>Bacillota</taxon>
        <taxon>Negativicutes</taxon>
        <taxon>Selenomonadales</taxon>
        <taxon>Selenomonadaceae</taxon>
        <taxon>Selenomonas</taxon>
    </lineage>
</organism>
<dbReference type="KEGG" id="sri:SELR_pSRC700070"/>
<dbReference type="HOGENOM" id="CLU_1969016_0_0_9"/>
<reference evidence="1 2" key="1">
    <citation type="submission" date="2011-10" db="EMBL/GenBank/DDBJ databases">
        <title>Whole genome sequence of Selenomonas ruminantium subsp. lactilytica TAM6421.</title>
        <authorList>
            <person name="Oguchi A."/>
            <person name="Ankai A."/>
            <person name="Kaneko J."/>
            <person name="Yamada-Narita S."/>
            <person name="Fukui S."/>
            <person name="Takahashi M."/>
            <person name="Onodera T."/>
            <person name="Kojima S."/>
            <person name="Fushimi T."/>
            <person name="Abe N."/>
            <person name="Kamio Y."/>
            <person name="Yamazaki S."/>
            <person name="Fujita N."/>
        </authorList>
    </citation>
    <scope>NUCLEOTIDE SEQUENCE [LARGE SCALE GENOMIC DNA]</scope>
    <source>
        <strain evidence="2">NBRC 103574 / TAM6421</strain>
        <plasmid evidence="1 2">pSRC7</plasmid>
    </source>
</reference>
<dbReference type="AlphaFoldDB" id="I0GVK3"/>
<protein>
    <submittedName>
        <fullName evidence="1">Uncharacterized protein</fullName>
    </submittedName>
</protein>
<dbReference type="Proteomes" id="UP000007887">
    <property type="component" value="Plasmid pSRC7"/>
</dbReference>
<geneLocation type="plasmid" evidence="1 2">
    <name>pSRC7</name>
</geneLocation>
<name>I0GVK3_SELRL</name>
<sequence length="127" mass="14310">MKNEVVKKLNEKVQPPANCICIDCPHAHWHIKSNGIPECKCRLLSAIVWNAKRGEHCITACSGSETLEMKPNPIPCVSCQYAVWYKDSGTIQGYCRDIYRKIYGKDSNGKSISSISDCNAYEKREVL</sequence>
<evidence type="ECO:0000313" key="1">
    <source>
        <dbReference type="EMBL" id="BAL84790.1"/>
    </source>
</evidence>
<keyword evidence="1" id="KW-0614">Plasmid</keyword>
<dbReference type="EMBL" id="AP012296">
    <property type="protein sequence ID" value="BAL84790.1"/>
    <property type="molecule type" value="Genomic_DNA"/>
</dbReference>
<proteinExistence type="predicted"/>
<dbReference type="OrthoDB" id="9836579at2"/>
<dbReference type="PATRIC" id="fig|927704.6.peg.3601"/>
<evidence type="ECO:0000313" key="2">
    <source>
        <dbReference type="Proteomes" id="UP000007887"/>
    </source>
</evidence>
<gene>
    <name evidence="1" type="ordered locus">SELR_pSRC700070</name>
</gene>
<dbReference type="RefSeq" id="WP_014431009.1">
    <property type="nucleotide sequence ID" value="NC_017077.1"/>
</dbReference>
<accession>I0GVK3</accession>